<organism evidence="2 3">
    <name type="scientific">Panicum virgatum</name>
    <name type="common">Blackwell switchgrass</name>
    <dbReference type="NCBI Taxonomy" id="38727"/>
    <lineage>
        <taxon>Eukaryota</taxon>
        <taxon>Viridiplantae</taxon>
        <taxon>Streptophyta</taxon>
        <taxon>Embryophyta</taxon>
        <taxon>Tracheophyta</taxon>
        <taxon>Spermatophyta</taxon>
        <taxon>Magnoliopsida</taxon>
        <taxon>Liliopsida</taxon>
        <taxon>Poales</taxon>
        <taxon>Poaceae</taxon>
        <taxon>PACMAD clade</taxon>
        <taxon>Panicoideae</taxon>
        <taxon>Panicodae</taxon>
        <taxon>Paniceae</taxon>
        <taxon>Panicinae</taxon>
        <taxon>Panicum</taxon>
        <taxon>Panicum sect. Hiantes</taxon>
    </lineage>
</organism>
<proteinExistence type="predicted"/>
<feature type="compositionally biased region" description="Gly residues" evidence="1">
    <location>
        <begin position="40"/>
        <end position="51"/>
    </location>
</feature>
<feature type="compositionally biased region" description="Pro residues" evidence="1">
    <location>
        <begin position="195"/>
        <end position="208"/>
    </location>
</feature>
<evidence type="ECO:0000256" key="1">
    <source>
        <dbReference type="SAM" id="MobiDB-lite"/>
    </source>
</evidence>
<protein>
    <submittedName>
        <fullName evidence="2">Uncharacterized protein</fullName>
    </submittedName>
</protein>
<feature type="region of interest" description="Disordered" evidence="1">
    <location>
        <begin position="182"/>
        <end position="254"/>
    </location>
</feature>
<name>A0A8T0MPQ4_PANVG</name>
<feature type="region of interest" description="Disordered" evidence="1">
    <location>
        <begin position="1"/>
        <end position="128"/>
    </location>
</feature>
<accession>A0A8T0MPQ4</accession>
<evidence type="ECO:0000313" key="2">
    <source>
        <dbReference type="EMBL" id="KAG2537329.1"/>
    </source>
</evidence>
<reference evidence="2" key="1">
    <citation type="submission" date="2020-05" db="EMBL/GenBank/DDBJ databases">
        <title>WGS assembly of Panicum virgatum.</title>
        <authorList>
            <person name="Lovell J.T."/>
            <person name="Jenkins J."/>
            <person name="Shu S."/>
            <person name="Juenger T.E."/>
            <person name="Schmutz J."/>
        </authorList>
    </citation>
    <scope>NUCLEOTIDE SEQUENCE</scope>
    <source>
        <strain evidence="2">AP13</strain>
    </source>
</reference>
<dbReference type="AlphaFoldDB" id="A0A8T0MPQ4"/>
<evidence type="ECO:0000313" key="3">
    <source>
        <dbReference type="Proteomes" id="UP000823388"/>
    </source>
</evidence>
<gene>
    <name evidence="2" type="ORF">PVAP13_9NG263000</name>
</gene>
<feature type="compositionally biased region" description="Basic and acidic residues" evidence="1">
    <location>
        <begin position="27"/>
        <end position="36"/>
    </location>
</feature>
<comment type="caution">
    <text evidence="2">The sequence shown here is derived from an EMBL/GenBank/DDBJ whole genome shotgun (WGS) entry which is preliminary data.</text>
</comment>
<sequence length="302" mass="32022">MADQDPRDNKGKRKANEYEDGESSAVLRREARELTRQDGSGDGNLPMGGPGPGIPAQDAPHLAPVVNPPHGHLMGGQHHGGIPAQDVPRLAPVVNQPHGLPTGQQSSDAPGGRGSGPHGLPWQAPTLRNLQLPPPPLCPTCNSFPCICHPMRFRGKNPPPAQPISRKAMDWGERMAARTGKLTFRDDSVPASTDLPPPQQHPQPPPPVGAGVQQLQYQPAVGDHPVGQHGEAPGGDAAQLEHPVLPADQPGHGPNDEFDICSGCEERPAAVRPQPRWHVCLCSHCVSLGVKCVVCTYNLPVL</sequence>
<feature type="compositionally biased region" description="Basic and acidic residues" evidence="1">
    <location>
        <begin position="1"/>
        <end position="17"/>
    </location>
</feature>
<dbReference type="Proteomes" id="UP000823388">
    <property type="component" value="Chromosome 9N"/>
</dbReference>
<keyword evidence="3" id="KW-1185">Reference proteome</keyword>
<dbReference type="EMBL" id="CM029054">
    <property type="protein sequence ID" value="KAG2537329.1"/>
    <property type="molecule type" value="Genomic_DNA"/>
</dbReference>